<feature type="transmembrane region" description="Helical" evidence="5">
    <location>
        <begin position="164"/>
        <end position="185"/>
    </location>
</feature>
<dbReference type="InterPro" id="IPR001750">
    <property type="entry name" value="ND/Mrp_TM"/>
</dbReference>
<sequence>MDLDTLLSYQWGGMLPEFIIIITATLLSLLDLFLPKDKDRKLLAWIGLAGIVAALLVLFTQMGDPIVTILNDTYRLDSFSKAFKLILLVGTAFVFLLSMDYSRHDIEHRGEFYYLFLTALLGAMMMASSADIITLFVGLELLSISSYILAGLKKKNMNSNEAAFKYVVNGGISTAVILFGMSYIYGFTGETNLFNIQAALQGPLVAENSFLIIFAFFLLFIGLSFKIATAPFHMWAPDVYQGAPTPVTAFLSIVSKTAGFVIILRTILTIFISAPGLAVVHDAGINTEPLLVSIQPYISVLAMLTMIIGNAIAIRQHNIKRMLAYSSVAHAGYLLVPLASLSALVFEATWFYLIAYLFMTLGAFAVVQHVAAEEKSEEIHAFSGLMKRSPLLALSMSVFLLSLAGIPLTAGFVGKYEIFMSALGTAQQHYILAAVMIGTTIISYFYYFNIMVQMFFRPGNPVLHKRRIPAGVSFVLVLCIIGTIGFGILPGIPLDFIQQNFNFNEFFAQP</sequence>
<gene>
    <name evidence="5 8" type="primary">nuoN</name>
    <name evidence="8" type="ORF">FCL54_18555</name>
</gene>
<keyword evidence="2 5" id="KW-0812">Transmembrane</keyword>
<comment type="subcellular location">
    <subcellularLocation>
        <location evidence="1 5">Cell membrane</location>
        <topology evidence="1 5">Multi-pass membrane protein</topology>
    </subcellularLocation>
    <subcellularLocation>
        <location evidence="6">Membrane</location>
        <topology evidence="6">Multi-pass membrane protein</topology>
    </subcellularLocation>
</comment>
<proteinExistence type="inferred from homology"/>
<evidence type="ECO:0000256" key="6">
    <source>
        <dbReference type="RuleBase" id="RU000320"/>
    </source>
</evidence>
<keyword evidence="5" id="KW-0520">NAD</keyword>
<comment type="similarity">
    <text evidence="5">Belongs to the complex I subunit 2 family.</text>
</comment>
<evidence type="ECO:0000256" key="5">
    <source>
        <dbReference type="HAMAP-Rule" id="MF_00445"/>
    </source>
</evidence>
<organism evidence="8 9">
    <name type="scientific">Exobacillus caeni</name>
    <dbReference type="NCBI Taxonomy" id="2574798"/>
    <lineage>
        <taxon>Bacteria</taxon>
        <taxon>Bacillati</taxon>
        <taxon>Bacillota</taxon>
        <taxon>Bacilli</taxon>
        <taxon>Bacillales</taxon>
        <taxon>Guptibacillaceae</taxon>
        <taxon>Exobacillus</taxon>
    </lineage>
</organism>
<keyword evidence="8" id="KW-0560">Oxidoreductase</keyword>
<keyword evidence="5" id="KW-1278">Translocase</keyword>
<dbReference type="NCBIfam" id="NF004446">
    <property type="entry name" value="PRK05777.2-4"/>
    <property type="match status" value="1"/>
</dbReference>
<dbReference type="InterPro" id="IPR010096">
    <property type="entry name" value="NADH-Q_OxRdtase_suN/2"/>
</dbReference>
<dbReference type="Pfam" id="PF00361">
    <property type="entry name" value="Proton_antipo_M"/>
    <property type="match status" value="1"/>
</dbReference>
<dbReference type="GO" id="GO:0042773">
    <property type="term" value="P:ATP synthesis coupled electron transport"/>
    <property type="evidence" value="ECO:0007669"/>
    <property type="project" value="InterPro"/>
</dbReference>
<dbReference type="GO" id="GO:0008137">
    <property type="term" value="F:NADH dehydrogenase (ubiquinone) activity"/>
    <property type="evidence" value="ECO:0007669"/>
    <property type="project" value="InterPro"/>
</dbReference>
<dbReference type="GO" id="GO:0005886">
    <property type="term" value="C:plasma membrane"/>
    <property type="evidence" value="ECO:0007669"/>
    <property type="project" value="UniProtKB-SubCell"/>
</dbReference>
<keyword evidence="5" id="KW-1003">Cell membrane</keyword>
<protein>
    <recommendedName>
        <fullName evidence="5">NADH-quinone oxidoreductase subunit N</fullName>
        <ecNumber evidence="5">7.1.1.-</ecNumber>
    </recommendedName>
    <alternativeName>
        <fullName evidence="5">NADH dehydrogenase I subunit N</fullName>
    </alternativeName>
    <alternativeName>
        <fullName evidence="5">NDH-1 subunit N</fullName>
    </alternativeName>
</protein>
<evidence type="ECO:0000256" key="3">
    <source>
        <dbReference type="ARBA" id="ARBA00022989"/>
    </source>
</evidence>
<keyword evidence="3 5" id="KW-1133">Transmembrane helix</keyword>
<feature type="transmembrane region" description="Helical" evidence="5">
    <location>
        <begin position="133"/>
        <end position="152"/>
    </location>
</feature>
<dbReference type="GO" id="GO:0048038">
    <property type="term" value="F:quinone binding"/>
    <property type="evidence" value="ECO:0007669"/>
    <property type="project" value="UniProtKB-KW"/>
</dbReference>
<keyword evidence="5" id="KW-0874">Quinone</keyword>
<feature type="transmembrane region" description="Helical" evidence="5">
    <location>
        <begin position="323"/>
        <end position="344"/>
    </location>
</feature>
<feature type="transmembrane region" description="Helical" evidence="5">
    <location>
        <begin position="294"/>
        <end position="314"/>
    </location>
</feature>
<dbReference type="RefSeq" id="WP_138128438.1">
    <property type="nucleotide sequence ID" value="NZ_SWLG01000016.1"/>
</dbReference>
<evidence type="ECO:0000256" key="1">
    <source>
        <dbReference type="ARBA" id="ARBA00004651"/>
    </source>
</evidence>
<feature type="transmembrane region" description="Helical" evidence="5">
    <location>
        <begin position="210"/>
        <end position="228"/>
    </location>
</feature>
<feature type="transmembrane region" description="Helical" evidence="5">
    <location>
        <begin position="111"/>
        <end position="127"/>
    </location>
</feature>
<dbReference type="HAMAP" id="MF_00445">
    <property type="entry name" value="NDH1_NuoN_1"/>
    <property type="match status" value="1"/>
</dbReference>
<reference evidence="8 9" key="1">
    <citation type="submission" date="2019-04" db="EMBL/GenBank/DDBJ databases">
        <title>Bacillus caeni sp. nov., a bacterium isolated from mangrove sediment.</title>
        <authorList>
            <person name="Huang H."/>
            <person name="Mo K."/>
            <person name="Hu Y."/>
        </authorList>
    </citation>
    <scope>NUCLEOTIDE SEQUENCE [LARGE SCALE GENOMIC DNA]</scope>
    <source>
        <strain evidence="8 9">HB172195</strain>
    </source>
</reference>
<dbReference type="PANTHER" id="PTHR22773">
    <property type="entry name" value="NADH DEHYDROGENASE"/>
    <property type="match status" value="1"/>
</dbReference>
<name>A0A5R9F2Q8_9BACL</name>
<evidence type="ECO:0000259" key="7">
    <source>
        <dbReference type="Pfam" id="PF00361"/>
    </source>
</evidence>
<comment type="subunit">
    <text evidence="5">NDH-1 is composed of 14 different subunits. Subunits NuoA, H, J, K, L, M, N constitute the membrane sector of the complex.</text>
</comment>
<evidence type="ECO:0000313" key="9">
    <source>
        <dbReference type="Proteomes" id="UP000308230"/>
    </source>
</evidence>
<feature type="transmembrane region" description="Helical" evidence="5">
    <location>
        <begin position="42"/>
        <end position="62"/>
    </location>
</feature>
<feature type="transmembrane region" description="Helical" evidence="5">
    <location>
        <begin position="82"/>
        <end position="99"/>
    </location>
</feature>
<comment type="catalytic activity">
    <reaction evidence="5">
        <text>a quinone + NADH + 5 H(+)(in) = a quinol + NAD(+) + 4 H(+)(out)</text>
        <dbReference type="Rhea" id="RHEA:57888"/>
        <dbReference type="ChEBI" id="CHEBI:15378"/>
        <dbReference type="ChEBI" id="CHEBI:24646"/>
        <dbReference type="ChEBI" id="CHEBI:57540"/>
        <dbReference type="ChEBI" id="CHEBI:57945"/>
        <dbReference type="ChEBI" id="CHEBI:132124"/>
    </reaction>
</comment>
<keyword evidence="5" id="KW-0813">Transport</keyword>
<dbReference type="Proteomes" id="UP000308230">
    <property type="component" value="Unassembled WGS sequence"/>
</dbReference>
<dbReference type="AlphaFoldDB" id="A0A5R9F2Q8"/>
<feature type="transmembrane region" description="Helical" evidence="5">
    <location>
        <begin position="12"/>
        <end position="30"/>
    </location>
</feature>
<dbReference type="OrthoDB" id="9811718at2"/>
<evidence type="ECO:0000256" key="4">
    <source>
        <dbReference type="ARBA" id="ARBA00023136"/>
    </source>
</evidence>
<feature type="transmembrane region" description="Helical" evidence="5">
    <location>
        <begin position="350"/>
        <end position="371"/>
    </location>
</feature>
<feature type="transmembrane region" description="Helical" evidence="5">
    <location>
        <begin position="430"/>
        <end position="447"/>
    </location>
</feature>
<dbReference type="GO" id="GO:0050136">
    <property type="term" value="F:NADH dehydrogenase (quinone) (non-electrogenic) activity"/>
    <property type="evidence" value="ECO:0007669"/>
    <property type="project" value="UniProtKB-UniRule"/>
</dbReference>
<comment type="caution">
    <text evidence="8">The sequence shown here is derived from an EMBL/GenBank/DDBJ whole genome shotgun (WGS) entry which is preliminary data.</text>
</comment>
<feature type="transmembrane region" description="Helical" evidence="5">
    <location>
        <begin position="249"/>
        <end position="274"/>
    </location>
</feature>
<feature type="transmembrane region" description="Helical" evidence="5">
    <location>
        <begin position="391"/>
        <end position="410"/>
    </location>
</feature>
<feature type="transmembrane region" description="Helical" evidence="5">
    <location>
        <begin position="468"/>
        <end position="492"/>
    </location>
</feature>
<comment type="function">
    <text evidence="5">NDH-1 shuttles electrons from NADH, via FMN and iron-sulfur (Fe-S) centers, to quinones in the respiratory chain. The immediate electron acceptor for the enzyme in this species is believed to be a menaquinone. Couples the redox reaction to proton translocation (for every two electrons transferred, four hydrogen ions are translocated across the cytoplasmic membrane), and thus conserves the redox energy in a proton gradient.</text>
</comment>
<evidence type="ECO:0000313" key="8">
    <source>
        <dbReference type="EMBL" id="TLS35818.1"/>
    </source>
</evidence>
<keyword evidence="9" id="KW-1185">Reference proteome</keyword>
<dbReference type="EMBL" id="SWLG01000016">
    <property type="protein sequence ID" value="TLS35818.1"/>
    <property type="molecule type" value="Genomic_DNA"/>
</dbReference>
<evidence type="ECO:0000256" key="2">
    <source>
        <dbReference type="ARBA" id="ARBA00022692"/>
    </source>
</evidence>
<keyword evidence="4 5" id="KW-0472">Membrane</keyword>
<dbReference type="NCBIfam" id="TIGR01770">
    <property type="entry name" value="NDH_I_N"/>
    <property type="match status" value="1"/>
</dbReference>
<accession>A0A5R9F2Q8</accession>
<dbReference type="EC" id="7.1.1.-" evidence="5"/>
<feature type="domain" description="NADH:quinone oxidoreductase/Mrp antiporter transmembrane" evidence="7">
    <location>
        <begin position="129"/>
        <end position="437"/>
    </location>
</feature>